<keyword evidence="2" id="KW-0472">Membrane</keyword>
<comment type="caution">
    <text evidence="3">The sequence shown here is derived from an EMBL/GenBank/DDBJ whole genome shotgun (WGS) entry which is preliminary data.</text>
</comment>
<dbReference type="Proteomes" id="UP000249169">
    <property type="component" value="Unassembled WGS sequence"/>
</dbReference>
<accession>A0A328C928</accession>
<keyword evidence="2" id="KW-1133">Transmembrane helix</keyword>
<evidence type="ECO:0000313" key="4">
    <source>
        <dbReference type="Proteomes" id="UP000249169"/>
    </source>
</evidence>
<keyword evidence="2" id="KW-0812">Transmembrane</keyword>
<sequence>MPGIRLETWFWAAKMSGFAPHNAPDTDDTLAGLIFYGRALPGAPMSLKTAVLSFFATSLSLAVLLVFGMKIYAATVITPDPKWETDTVSFSFDASPLPPPAPDTPETLARKKEIRKRIEQEEALRRQRVLTWKQELKREALREQLYQREQLQRLGIKPPDAEETFGDISEARLAAQTRAEAPGDAEIRATHHQKPGARELENQRRLERNQQRIERYKQSAQIDLPSER</sequence>
<feature type="compositionally biased region" description="Basic and acidic residues" evidence="1">
    <location>
        <begin position="196"/>
        <end position="217"/>
    </location>
</feature>
<proteinExistence type="predicted"/>
<name>A0A328C928_9DELT</name>
<protein>
    <submittedName>
        <fullName evidence="3">Uncharacterized protein</fullName>
    </submittedName>
</protein>
<dbReference type="AlphaFoldDB" id="A0A328C928"/>
<gene>
    <name evidence="3" type="ORF">DL240_14125</name>
</gene>
<evidence type="ECO:0000313" key="3">
    <source>
        <dbReference type="EMBL" id="RAL21259.1"/>
    </source>
</evidence>
<dbReference type="EMBL" id="QHKO01000006">
    <property type="protein sequence ID" value="RAL21259.1"/>
    <property type="molecule type" value="Genomic_DNA"/>
</dbReference>
<feature type="transmembrane region" description="Helical" evidence="2">
    <location>
        <begin position="50"/>
        <end position="73"/>
    </location>
</feature>
<keyword evidence="4" id="KW-1185">Reference proteome</keyword>
<reference evidence="3 4" key="1">
    <citation type="submission" date="2018-05" db="EMBL/GenBank/DDBJ databases">
        <title>Lujinxingia marina gen. nov. sp. nov., a new facultative anaerobic member of the class Deltaproteobacteria, and proposal of Lujinxingaceae fam. nov.</title>
        <authorList>
            <person name="Li C.-M."/>
        </authorList>
    </citation>
    <scope>NUCLEOTIDE SEQUENCE [LARGE SCALE GENOMIC DNA]</scope>
    <source>
        <strain evidence="3 4">B210</strain>
    </source>
</reference>
<organism evidence="3 4">
    <name type="scientific">Lujinxingia litoralis</name>
    <dbReference type="NCBI Taxonomy" id="2211119"/>
    <lineage>
        <taxon>Bacteria</taxon>
        <taxon>Deltaproteobacteria</taxon>
        <taxon>Bradymonadales</taxon>
        <taxon>Lujinxingiaceae</taxon>
        <taxon>Lujinxingia</taxon>
    </lineage>
</organism>
<dbReference type="RefSeq" id="WP_146618307.1">
    <property type="nucleotide sequence ID" value="NZ_QHKO01000006.1"/>
</dbReference>
<evidence type="ECO:0000256" key="1">
    <source>
        <dbReference type="SAM" id="MobiDB-lite"/>
    </source>
</evidence>
<evidence type="ECO:0000256" key="2">
    <source>
        <dbReference type="SAM" id="Phobius"/>
    </source>
</evidence>
<feature type="region of interest" description="Disordered" evidence="1">
    <location>
        <begin position="179"/>
        <end position="228"/>
    </location>
</feature>